<feature type="domain" description="Ribosomal RNA adenine methylase transferase N-terminal" evidence="9">
    <location>
        <begin position="20"/>
        <end position="193"/>
    </location>
</feature>
<evidence type="ECO:0000256" key="2">
    <source>
        <dbReference type="ARBA" id="ARBA00022552"/>
    </source>
</evidence>
<dbReference type="Gene3D" id="3.40.50.150">
    <property type="entry name" value="Vaccinia Virus protein VP39"/>
    <property type="match status" value="1"/>
</dbReference>
<dbReference type="SUPFAM" id="SSF53335">
    <property type="entry name" value="S-adenosyl-L-methionine-dependent methyltransferases"/>
    <property type="match status" value="1"/>
</dbReference>
<dbReference type="GO" id="GO:0052908">
    <property type="term" value="F:16S rRNA (adenine(1518)-N(6)/adenine(1519)-N(6))-dimethyltransferase activity"/>
    <property type="evidence" value="ECO:0007669"/>
    <property type="project" value="UniProtKB-EC"/>
</dbReference>
<dbReference type="SMART" id="SM00650">
    <property type="entry name" value="rADc"/>
    <property type="match status" value="1"/>
</dbReference>
<dbReference type="PROSITE" id="PS51689">
    <property type="entry name" value="SAM_RNA_A_N6_MT"/>
    <property type="match status" value="1"/>
</dbReference>
<name>A0AAU6W6Q3_9GAMM</name>
<accession>A0AAU6W6Q3</accession>
<gene>
    <name evidence="7 10" type="primary">rsmA</name>
    <name evidence="7" type="synonym">ksgA</name>
    <name evidence="10" type="ORF">RJT31_00715</name>
</gene>
<keyword evidence="4 7" id="KW-0808">Transferase</keyword>
<keyword evidence="1 7" id="KW-0963">Cytoplasm</keyword>
<feature type="binding site" evidence="7 8">
    <location>
        <position position="13"/>
    </location>
    <ligand>
        <name>S-adenosyl-L-methionine</name>
        <dbReference type="ChEBI" id="CHEBI:59789"/>
    </ligand>
</feature>
<dbReference type="InterPro" id="IPR023165">
    <property type="entry name" value="rRNA_Ade_diMease-like_C"/>
</dbReference>
<evidence type="ECO:0000256" key="5">
    <source>
        <dbReference type="ARBA" id="ARBA00022691"/>
    </source>
</evidence>
<dbReference type="InterPro" id="IPR020598">
    <property type="entry name" value="rRNA_Ade_methylase_Trfase_N"/>
</dbReference>
<protein>
    <recommendedName>
        <fullName evidence="7">Ribosomal RNA small subunit methyltransferase A</fullName>
        <ecNumber evidence="7">2.1.1.182</ecNumber>
    </recommendedName>
    <alternativeName>
        <fullName evidence="7">16S rRNA (adenine(1518)-N(6)/adenine(1519)-N(6))-dimethyltransferase</fullName>
    </alternativeName>
    <alternativeName>
        <fullName evidence="7">16S rRNA dimethyladenosine transferase</fullName>
    </alternativeName>
    <alternativeName>
        <fullName evidence="7">16S rRNA dimethylase</fullName>
    </alternativeName>
    <alternativeName>
        <fullName evidence="7">S-adenosylmethionine-6-N', N'-adenosyl(rRNA) dimethyltransferase</fullName>
    </alternativeName>
</protein>
<feature type="binding site" evidence="7 8">
    <location>
        <position position="107"/>
    </location>
    <ligand>
        <name>S-adenosyl-L-methionine</name>
        <dbReference type="ChEBI" id="CHEBI:59789"/>
    </ligand>
</feature>
<feature type="binding site" evidence="7 8">
    <location>
        <position position="61"/>
    </location>
    <ligand>
        <name>S-adenosyl-L-methionine</name>
        <dbReference type="ChEBI" id="CHEBI:59789"/>
    </ligand>
</feature>
<dbReference type="InterPro" id="IPR029063">
    <property type="entry name" value="SAM-dependent_MTases_sf"/>
</dbReference>
<dbReference type="FunFam" id="1.10.8.100:FF:000001">
    <property type="entry name" value="Ribosomal RNA small subunit methyltransferase A"/>
    <property type="match status" value="1"/>
</dbReference>
<dbReference type="PANTHER" id="PTHR11727">
    <property type="entry name" value="DIMETHYLADENOSINE TRANSFERASE"/>
    <property type="match status" value="1"/>
</dbReference>
<feature type="binding site" evidence="7 8">
    <location>
        <position position="40"/>
    </location>
    <ligand>
        <name>S-adenosyl-L-methionine</name>
        <dbReference type="ChEBI" id="CHEBI:59789"/>
    </ligand>
</feature>
<proteinExistence type="inferred from homology"/>
<dbReference type="InterPro" id="IPR011530">
    <property type="entry name" value="rRNA_adenine_dimethylase"/>
</dbReference>
<evidence type="ECO:0000313" key="10">
    <source>
        <dbReference type="EMBL" id="XAJ80999.1"/>
    </source>
</evidence>
<keyword evidence="2 7" id="KW-0698">rRNA processing</keyword>
<dbReference type="Gene3D" id="1.10.8.100">
    <property type="entry name" value="Ribosomal RNA adenine dimethylase-like, domain 2"/>
    <property type="match status" value="1"/>
</dbReference>
<dbReference type="HAMAP" id="MF_00607">
    <property type="entry name" value="16SrRNA_methyltr_A"/>
    <property type="match status" value="1"/>
</dbReference>
<evidence type="ECO:0000256" key="6">
    <source>
        <dbReference type="ARBA" id="ARBA00022884"/>
    </source>
</evidence>
<evidence type="ECO:0000259" key="9">
    <source>
        <dbReference type="SMART" id="SM00650"/>
    </source>
</evidence>
<evidence type="ECO:0000256" key="3">
    <source>
        <dbReference type="ARBA" id="ARBA00022603"/>
    </source>
</evidence>
<dbReference type="AlphaFoldDB" id="A0AAU6W6Q3"/>
<keyword evidence="3 7" id="KW-0489">Methyltransferase</keyword>
<dbReference type="GO" id="GO:0005829">
    <property type="term" value="C:cytosol"/>
    <property type="evidence" value="ECO:0007669"/>
    <property type="project" value="TreeGrafter"/>
</dbReference>
<reference evidence="10" key="1">
    <citation type="submission" date="2024-06" db="EMBL/GenBank/DDBJ databases">
        <title>Unveiling Genomic Reduction in Obligate Endosymbionts Buchnera of Aphids: Insights from Phylogenomic Comparative Analysis with Novel Genome Data and Co-obligate Endosymbionts.</title>
        <authorList>
            <person name="Lu C."/>
            <person name="Zou T."/>
            <person name="Liu Q."/>
            <person name="Huang X."/>
        </authorList>
    </citation>
    <scope>NUCLEOTIDE SEQUENCE</scope>
    <source>
        <strain evidence="10">Aphau13</strain>
    </source>
</reference>
<dbReference type="RefSeq" id="WP_348769503.1">
    <property type="nucleotide sequence ID" value="NZ_CP135018.1"/>
</dbReference>
<evidence type="ECO:0000256" key="8">
    <source>
        <dbReference type="PROSITE-ProRule" id="PRU01026"/>
    </source>
</evidence>
<keyword evidence="5 7" id="KW-0949">S-adenosyl-L-methionine</keyword>
<dbReference type="NCBIfam" id="TIGR00755">
    <property type="entry name" value="ksgA"/>
    <property type="match status" value="1"/>
</dbReference>
<comment type="function">
    <text evidence="7">Specifically dimethylates two adjacent adenosines (A1518 and A1519) in the loop of a conserved hairpin near the 3'-end of 16S rRNA in the 30S particle. May play a critical role in biogenesis of 30S subunits.</text>
</comment>
<evidence type="ECO:0000256" key="1">
    <source>
        <dbReference type="ARBA" id="ARBA00022490"/>
    </source>
</evidence>
<comment type="similarity">
    <text evidence="7">Belongs to the class I-like SAM-binding methyltransferase superfamily. rRNA adenine N(6)-methyltransferase family. RsmA subfamily.</text>
</comment>
<feature type="binding site" evidence="7 8">
    <location>
        <position position="15"/>
    </location>
    <ligand>
        <name>S-adenosyl-L-methionine</name>
        <dbReference type="ChEBI" id="CHEBI:59789"/>
    </ligand>
</feature>
<dbReference type="EMBL" id="CP135018">
    <property type="protein sequence ID" value="XAJ80999.1"/>
    <property type="molecule type" value="Genomic_DNA"/>
</dbReference>
<comment type="catalytic activity">
    <reaction evidence="7">
        <text>adenosine(1518)/adenosine(1519) in 16S rRNA + 4 S-adenosyl-L-methionine = N(6)-dimethyladenosine(1518)/N(6)-dimethyladenosine(1519) in 16S rRNA + 4 S-adenosyl-L-homocysteine + 4 H(+)</text>
        <dbReference type="Rhea" id="RHEA:19609"/>
        <dbReference type="Rhea" id="RHEA-COMP:10232"/>
        <dbReference type="Rhea" id="RHEA-COMP:10233"/>
        <dbReference type="ChEBI" id="CHEBI:15378"/>
        <dbReference type="ChEBI" id="CHEBI:57856"/>
        <dbReference type="ChEBI" id="CHEBI:59789"/>
        <dbReference type="ChEBI" id="CHEBI:74411"/>
        <dbReference type="ChEBI" id="CHEBI:74493"/>
        <dbReference type="EC" id="2.1.1.182"/>
    </reaction>
</comment>
<dbReference type="GO" id="GO:0003723">
    <property type="term" value="F:RNA binding"/>
    <property type="evidence" value="ECO:0007669"/>
    <property type="project" value="UniProtKB-UniRule"/>
</dbReference>
<dbReference type="InterPro" id="IPR001737">
    <property type="entry name" value="KsgA/Erm"/>
</dbReference>
<keyword evidence="6 7" id="KW-0694">RNA-binding</keyword>
<dbReference type="EC" id="2.1.1.182" evidence="7"/>
<evidence type="ECO:0000256" key="7">
    <source>
        <dbReference type="HAMAP-Rule" id="MF_00607"/>
    </source>
</evidence>
<evidence type="ECO:0000256" key="4">
    <source>
        <dbReference type="ARBA" id="ARBA00022679"/>
    </source>
</evidence>
<comment type="subcellular location">
    <subcellularLocation>
        <location evidence="7">Cytoplasm</location>
    </subcellularLocation>
</comment>
<dbReference type="PANTHER" id="PTHR11727:SF7">
    <property type="entry name" value="DIMETHYLADENOSINE TRANSFERASE-RELATED"/>
    <property type="match status" value="1"/>
</dbReference>
<sequence>MKKHIPLKKFSQNFLIDSNIIKKIVQFIKPDSSQVLVEIGPGLAALTNPVCNLVDELNIIEIDKNLLEKLKKHSFYSKLVVFCQDALTFNYLTLFNKKNKLIRIFGNLPYNISTSLILYLFQKINIIQDMNFMLQKEVAERLVALPGTKLYGRLSIISQYYCNIKILLHNISPKCFRPVPKVDSTFLRLTPYTDNSPYFTHNVQVLSYITNLAFQKRRKTLRNSLGKIFSEQSLTKLNINPRLRPENVSILQYCQLSNYIVENYQKYTLY</sequence>
<feature type="binding site" evidence="7 8">
    <location>
        <position position="85"/>
    </location>
    <ligand>
        <name>S-adenosyl-L-methionine</name>
        <dbReference type="ChEBI" id="CHEBI:59789"/>
    </ligand>
</feature>
<organism evidence="10">
    <name type="scientific">Buchnera aphidicola</name>
    <name type="common">Aphis aurantii</name>
    <dbReference type="NCBI Taxonomy" id="1470492"/>
    <lineage>
        <taxon>Bacteria</taxon>
        <taxon>Pseudomonadati</taxon>
        <taxon>Pseudomonadota</taxon>
        <taxon>Gammaproteobacteria</taxon>
        <taxon>Enterobacterales</taxon>
        <taxon>Erwiniaceae</taxon>
        <taxon>Buchnera</taxon>
    </lineage>
</organism>
<dbReference type="Pfam" id="PF00398">
    <property type="entry name" value="RrnaAD"/>
    <property type="match status" value="1"/>
</dbReference>